<sequence>MPRLDRRLARVTTIERVTATALWGRARIDSEAPERAIVAYPSLTGPLAVGDWVLLNTTATGLALGTGGVDFVIAASTEPIPVSLPSEQETGDEHIIKLRYTPLQHAVSVVEQSADWDETTTLSGLPVVACLLHSQVALVAAAVKAAAPSKRIAYVMTDSAALPLGFSKLVAQLRALGLLDVTLTCGQAFGGERECVTLPSALLAARSVEKADVVIVAPGPGNAGTGTRYGFSGIEQAWTLSVTAALGGRALCCLRASSADPRPRHQGLSHHSRTVLALAGTCPEAGWPHDTPLPENLSATPLLADPEPGLALLEKNHLRVTSMGRTAAQDPLFFRVSAAFGCL</sequence>
<dbReference type="Proteomes" id="UP000520814">
    <property type="component" value="Unassembled WGS sequence"/>
</dbReference>
<comment type="caution">
    <text evidence="1">The sequence shown here is derived from an EMBL/GenBank/DDBJ whole genome shotgun (WGS) entry which is preliminary data.</text>
</comment>
<proteinExistence type="predicted"/>
<protein>
    <recommendedName>
        <fullName evidence="3">DUF3866 family protein</fullName>
    </recommendedName>
</protein>
<evidence type="ECO:0008006" key="3">
    <source>
        <dbReference type="Google" id="ProtNLM"/>
    </source>
</evidence>
<accession>A0A7W9SVJ1</accession>
<dbReference type="RefSeq" id="WP_184202407.1">
    <property type="nucleotide sequence ID" value="NZ_JACHGW010000004.1"/>
</dbReference>
<dbReference type="Pfam" id="PF12982">
    <property type="entry name" value="DUF3866"/>
    <property type="match status" value="1"/>
</dbReference>
<dbReference type="AlphaFoldDB" id="A0A7W9SVJ1"/>
<dbReference type="InterPro" id="IPR024479">
    <property type="entry name" value="DUF3866"/>
</dbReference>
<name>A0A7W9SVJ1_ARMRO</name>
<evidence type="ECO:0000313" key="1">
    <source>
        <dbReference type="EMBL" id="MBB6052783.1"/>
    </source>
</evidence>
<evidence type="ECO:0000313" key="2">
    <source>
        <dbReference type="Proteomes" id="UP000520814"/>
    </source>
</evidence>
<keyword evidence="2" id="KW-1185">Reference proteome</keyword>
<gene>
    <name evidence="1" type="ORF">HNQ39_004604</name>
</gene>
<reference evidence="1 2" key="1">
    <citation type="submission" date="2020-08" db="EMBL/GenBank/DDBJ databases">
        <title>Genomic Encyclopedia of Type Strains, Phase IV (KMG-IV): sequencing the most valuable type-strain genomes for metagenomic binning, comparative biology and taxonomic classification.</title>
        <authorList>
            <person name="Goeker M."/>
        </authorList>
    </citation>
    <scope>NUCLEOTIDE SEQUENCE [LARGE SCALE GENOMIC DNA]</scope>
    <source>
        <strain evidence="1 2">DSM 23562</strain>
    </source>
</reference>
<dbReference type="EMBL" id="JACHGW010000004">
    <property type="protein sequence ID" value="MBB6052783.1"/>
    <property type="molecule type" value="Genomic_DNA"/>
</dbReference>
<organism evidence="1 2">
    <name type="scientific">Armatimonas rosea</name>
    <dbReference type="NCBI Taxonomy" id="685828"/>
    <lineage>
        <taxon>Bacteria</taxon>
        <taxon>Bacillati</taxon>
        <taxon>Armatimonadota</taxon>
        <taxon>Armatimonadia</taxon>
        <taxon>Armatimonadales</taxon>
        <taxon>Armatimonadaceae</taxon>
        <taxon>Armatimonas</taxon>
    </lineage>
</organism>